<dbReference type="Proteomes" id="UP000572953">
    <property type="component" value="Unassembled WGS sequence"/>
</dbReference>
<dbReference type="InterPro" id="IPR036406">
    <property type="entry name" value="Coprogen_oxidase_aer_sf"/>
</dbReference>
<evidence type="ECO:0000256" key="3">
    <source>
        <dbReference type="ARBA" id="ARBA00011738"/>
    </source>
</evidence>
<keyword evidence="5 8" id="KW-0560">Oxidoreductase</keyword>
<sequence length="271" mass="31550">MIAENWFESLRNSICSEFEKIEHIMSKKKILFKKKKWNAGGSSKGGGTFALIENGSVFEKVGVNISTISGKFNKEFRKKIPGAVNNPNFWASGISVVAHMQNPKVPAFHFNTRFIVTSRSWFGGGMDMTPCVKDVNQKKYFHKEIKKMCNLHNRNYYSQHKKNCDQYFYLPHRQEPRGDGGIFYDYLNSNDWNKDFNYTRDVGITFSKVSSKIIQKKMFLKWNDKDKEKQLIKRGRYVEFNLLYDRGTKFGLNTNGNIEAIFMSLPPLAKW</sequence>
<dbReference type="GO" id="GO:0004109">
    <property type="term" value="F:coproporphyrinogen oxidase activity"/>
    <property type="evidence" value="ECO:0007669"/>
    <property type="project" value="UniProtKB-EC"/>
</dbReference>
<evidence type="ECO:0000313" key="8">
    <source>
        <dbReference type="EMBL" id="NCU63256.1"/>
    </source>
</evidence>
<dbReference type="SUPFAM" id="SSF102886">
    <property type="entry name" value="Coproporphyrinogen III oxidase"/>
    <property type="match status" value="1"/>
</dbReference>
<name>A0A845SAM4_9PROT</name>
<dbReference type="PIRSF" id="PIRSF000166">
    <property type="entry name" value="Coproporphyri_ox"/>
    <property type="match status" value="1"/>
</dbReference>
<proteinExistence type="inferred from homology"/>
<dbReference type="GO" id="GO:0006782">
    <property type="term" value="P:protoporphyrinogen IX biosynthetic process"/>
    <property type="evidence" value="ECO:0007669"/>
    <property type="project" value="TreeGrafter"/>
</dbReference>
<keyword evidence="6" id="KW-0350">Heme biosynthesis</keyword>
<dbReference type="EMBL" id="RGGN01000187">
    <property type="protein sequence ID" value="NCU63256.1"/>
    <property type="molecule type" value="Genomic_DNA"/>
</dbReference>
<evidence type="ECO:0000256" key="4">
    <source>
        <dbReference type="ARBA" id="ARBA00012869"/>
    </source>
</evidence>
<dbReference type="InterPro" id="IPR001260">
    <property type="entry name" value="Coprogen_oxidase_aer"/>
</dbReference>
<dbReference type="Gene3D" id="3.40.1500.10">
    <property type="entry name" value="Coproporphyrinogen III oxidase, aerobic"/>
    <property type="match status" value="1"/>
</dbReference>
<comment type="caution">
    <text evidence="8">The sequence shown here is derived from an EMBL/GenBank/DDBJ whole genome shotgun (WGS) entry which is preliminary data.</text>
</comment>
<comment type="pathway">
    <text evidence="1">Porphyrin-containing compound metabolism; protoporphyrin-IX biosynthesis; protoporphyrinogen-IX from coproporphyrinogen-III (O2 route): step 1/1.</text>
</comment>
<accession>A0A845SAM4</accession>
<keyword evidence="7" id="KW-0627">Porphyrin biosynthesis</keyword>
<comment type="similarity">
    <text evidence="2">Belongs to the aerobic coproporphyrinogen-III oxidase family.</text>
</comment>
<gene>
    <name evidence="8" type="ORF">EBV78_04205</name>
</gene>
<evidence type="ECO:0000256" key="6">
    <source>
        <dbReference type="ARBA" id="ARBA00023133"/>
    </source>
</evidence>
<comment type="subunit">
    <text evidence="3">Homodimer.</text>
</comment>
<dbReference type="PANTHER" id="PTHR10755:SF0">
    <property type="entry name" value="OXYGEN-DEPENDENT COPROPORPHYRINOGEN-III OXIDASE, MITOCHONDRIAL"/>
    <property type="match status" value="1"/>
</dbReference>
<dbReference type="Pfam" id="PF01218">
    <property type="entry name" value="Coprogen_oxidas"/>
    <property type="match status" value="1"/>
</dbReference>
<dbReference type="PANTHER" id="PTHR10755">
    <property type="entry name" value="COPROPORPHYRINOGEN III OXIDASE, MITOCHONDRIAL"/>
    <property type="match status" value="1"/>
</dbReference>
<evidence type="ECO:0000256" key="5">
    <source>
        <dbReference type="ARBA" id="ARBA00023002"/>
    </source>
</evidence>
<reference evidence="8 9" key="1">
    <citation type="submission" date="2018-10" db="EMBL/GenBank/DDBJ databases">
        <title>Iterative Subtractive Binning of Freshwater Chronoseries Metagenomes Recovers Nearly Complete Genomes from over Four Hundred Novel Species.</title>
        <authorList>
            <person name="Rodriguez-R L.M."/>
            <person name="Tsementzi D."/>
            <person name="Luo C."/>
            <person name="Konstantinidis K.T."/>
        </authorList>
    </citation>
    <scope>NUCLEOTIDE SEQUENCE [LARGE SCALE GENOMIC DNA]</scope>
    <source>
        <strain evidence="8">WB7_2B_003</strain>
    </source>
</reference>
<protein>
    <recommendedName>
        <fullName evidence="4">coproporphyrinogen oxidase</fullName>
        <ecNumber evidence="4">1.3.3.3</ecNumber>
    </recommendedName>
</protein>
<organism evidence="8 9">
    <name type="scientific">Candidatus Fonsibacter lacus</name>
    <dbReference type="NCBI Taxonomy" id="2576439"/>
    <lineage>
        <taxon>Bacteria</taxon>
        <taxon>Pseudomonadati</taxon>
        <taxon>Pseudomonadota</taxon>
        <taxon>Alphaproteobacteria</taxon>
        <taxon>Candidatus Pelagibacterales</taxon>
        <taxon>Candidatus Pelagibacterales incertae sedis</taxon>
        <taxon>Candidatus Fonsibacter</taxon>
    </lineage>
</organism>
<dbReference type="GO" id="GO:0005737">
    <property type="term" value="C:cytoplasm"/>
    <property type="evidence" value="ECO:0007669"/>
    <property type="project" value="TreeGrafter"/>
</dbReference>
<evidence type="ECO:0000256" key="2">
    <source>
        <dbReference type="ARBA" id="ARBA00010644"/>
    </source>
</evidence>
<dbReference type="EC" id="1.3.3.3" evidence="4"/>
<dbReference type="AlphaFoldDB" id="A0A845SAM4"/>
<evidence type="ECO:0000313" key="9">
    <source>
        <dbReference type="Proteomes" id="UP000572953"/>
    </source>
</evidence>
<evidence type="ECO:0000256" key="1">
    <source>
        <dbReference type="ARBA" id="ARBA00005168"/>
    </source>
</evidence>
<dbReference type="PRINTS" id="PR00073">
    <property type="entry name" value="COPRGNOXDASE"/>
</dbReference>
<dbReference type="NCBIfam" id="NF003727">
    <property type="entry name" value="PRK05330.1"/>
    <property type="match status" value="1"/>
</dbReference>
<evidence type="ECO:0000256" key="7">
    <source>
        <dbReference type="ARBA" id="ARBA00023244"/>
    </source>
</evidence>